<feature type="region of interest" description="Disordered" evidence="1">
    <location>
        <begin position="386"/>
        <end position="522"/>
    </location>
</feature>
<feature type="compositionally biased region" description="Pro residues" evidence="1">
    <location>
        <begin position="555"/>
        <end position="566"/>
    </location>
</feature>
<dbReference type="Proteomes" id="UP000791080">
    <property type="component" value="Unassembled WGS sequence"/>
</dbReference>
<comment type="caution">
    <text evidence="2">The sequence shown here is derived from an EMBL/GenBank/DDBJ whole genome shotgun (WGS) entry which is preliminary data.</text>
</comment>
<dbReference type="RefSeq" id="WP_253860266.1">
    <property type="nucleotide sequence ID" value="NZ_AUBJ02000001.1"/>
</dbReference>
<dbReference type="EMBL" id="AUBJ02000001">
    <property type="protein sequence ID" value="MCP2334127.1"/>
    <property type="molecule type" value="Genomic_DNA"/>
</dbReference>
<feature type="compositionally biased region" description="Pro residues" evidence="1">
    <location>
        <begin position="480"/>
        <end position="489"/>
    </location>
</feature>
<feature type="compositionally biased region" description="Basic and acidic residues" evidence="1">
    <location>
        <begin position="457"/>
        <end position="467"/>
    </location>
</feature>
<organism evidence="2 3">
    <name type="scientific">Actinoalloteichus caeruleus DSM 43889</name>
    <dbReference type="NCBI Taxonomy" id="1120930"/>
    <lineage>
        <taxon>Bacteria</taxon>
        <taxon>Bacillati</taxon>
        <taxon>Actinomycetota</taxon>
        <taxon>Actinomycetes</taxon>
        <taxon>Pseudonocardiales</taxon>
        <taxon>Pseudonocardiaceae</taxon>
        <taxon>Actinoalloteichus</taxon>
        <taxon>Actinoalloteichus cyanogriseus</taxon>
    </lineage>
</organism>
<gene>
    <name evidence="2" type="ORF">G443_004397</name>
</gene>
<reference evidence="2 3" key="2">
    <citation type="submission" date="2022-06" db="EMBL/GenBank/DDBJ databases">
        <title>Genomic Encyclopedia of Type Strains, Phase I: the one thousand microbial genomes (KMG-I) project.</title>
        <authorList>
            <person name="Kyrpides N."/>
        </authorList>
    </citation>
    <scope>NUCLEOTIDE SEQUENCE [LARGE SCALE GENOMIC DNA]</scope>
    <source>
        <strain evidence="2 3">DSM 43889</strain>
    </source>
</reference>
<sequence length="611" mass="64727">MTAAWGAAPAGDERDSLVRAARELRWSAPEVALVLADRAAAMGGTARDLTWSRAQSVACYALSRLDREPAAAERAVPALRLLERWFAGATGTARAEMSEETELLAELRVQVARSARRLGSPAVSVPLLRPVLAAGGVASGARADALLELASLLPGDTGESEWARVLTEAEELCDGGEADRDATWSRRAAVRGAWARRQRRAGDLDAAILSARDGLRLLEQLDSPARDSGRVRGRLVVELVNALLDSGQPRMAVAVSEELLAAPARLPALSSHGWLRILLATRVRLPAGDAECARELLVSVAEDARHHRLDPLLSQAMRELSFVHERLAETTEALDCLRAAHAAERRAQREVRTARLRLADEFADSAEGKDGVGDLLTVLGEADRLGASSSSRVAGRRRRERQQDSPFLSRFRVGRGVGQDPEVWDGGAAALASGRPGGTRSSAPGQPLPEDPASTRAADRAANEPDLSRAGGALPGGLPLVPPPTPPPWTGRNPRGVLARRSGPTTWSPGRRPAGGPMVAGGRSTRAAAVGAAPPPGTSSVPAWIRLTRWRPSPLAVPPRGRPPTIPSTSGTRASGCRVPVSRRAGRPLASQARHRCPRRLTPRVGAASSR</sequence>
<keyword evidence="3" id="KW-1185">Reference proteome</keyword>
<evidence type="ECO:0000313" key="2">
    <source>
        <dbReference type="EMBL" id="MCP2334127.1"/>
    </source>
</evidence>
<feature type="region of interest" description="Disordered" evidence="1">
    <location>
        <begin position="553"/>
        <end position="611"/>
    </location>
</feature>
<proteinExistence type="predicted"/>
<name>A0ABT1JP56_ACTCY</name>
<protein>
    <submittedName>
        <fullName evidence="2">Uncharacterized protein</fullName>
    </submittedName>
</protein>
<reference evidence="2 3" key="1">
    <citation type="submission" date="2013-07" db="EMBL/GenBank/DDBJ databases">
        <authorList>
            <consortium name="DOE Joint Genome Institute"/>
            <person name="Reeve W."/>
            <person name="Huntemann M."/>
            <person name="Han J."/>
            <person name="Chen A."/>
            <person name="Kyrpides N."/>
            <person name="Mavromatis K."/>
            <person name="Markowitz V."/>
            <person name="Palaniappan K."/>
            <person name="Ivanova N."/>
            <person name="Schaumberg A."/>
            <person name="Pati A."/>
            <person name="Liolios K."/>
            <person name="Nordberg H.P."/>
            <person name="Cantor M.N."/>
            <person name="Hua S.X."/>
            <person name="Woyke T."/>
        </authorList>
    </citation>
    <scope>NUCLEOTIDE SEQUENCE [LARGE SCALE GENOMIC DNA]</scope>
    <source>
        <strain evidence="2 3">DSM 43889</strain>
    </source>
</reference>
<feature type="compositionally biased region" description="Basic residues" evidence="1">
    <location>
        <begin position="593"/>
        <end position="602"/>
    </location>
</feature>
<accession>A0ABT1JP56</accession>
<evidence type="ECO:0000256" key="1">
    <source>
        <dbReference type="SAM" id="MobiDB-lite"/>
    </source>
</evidence>
<evidence type="ECO:0000313" key="3">
    <source>
        <dbReference type="Proteomes" id="UP000791080"/>
    </source>
</evidence>
<feature type="compositionally biased region" description="Low complexity" evidence="1">
    <location>
        <begin position="469"/>
        <end position="479"/>
    </location>
</feature>